<feature type="region of interest" description="Disordered" evidence="1">
    <location>
        <begin position="176"/>
        <end position="246"/>
    </location>
</feature>
<name>A0A0F9K3J2_9ZZZZ</name>
<organism evidence="2">
    <name type="scientific">marine sediment metagenome</name>
    <dbReference type="NCBI Taxonomy" id="412755"/>
    <lineage>
        <taxon>unclassified sequences</taxon>
        <taxon>metagenomes</taxon>
        <taxon>ecological metagenomes</taxon>
    </lineage>
</organism>
<dbReference type="EMBL" id="LAZR01008796">
    <property type="protein sequence ID" value="KKM76528.1"/>
    <property type="molecule type" value="Genomic_DNA"/>
</dbReference>
<comment type="caution">
    <text evidence="2">The sequence shown here is derived from an EMBL/GenBank/DDBJ whole genome shotgun (WGS) entry which is preliminary data.</text>
</comment>
<gene>
    <name evidence="2" type="ORF">LCGC14_1379210</name>
</gene>
<feature type="compositionally biased region" description="Acidic residues" evidence="1">
    <location>
        <begin position="178"/>
        <end position="195"/>
    </location>
</feature>
<reference evidence="2" key="1">
    <citation type="journal article" date="2015" name="Nature">
        <title>Complex archaea that bridge the gap between prokaryotes and eukaryotes.</title>
        <authorList>
            <person name="Spang A."/>
            <person name="Saw J.H."/>
            <person name="Jorgensen S.L."/>
            <person name="Zaremba-Niedzwiedzka K."/>
            <person name="Martijn J."/>
            <person name="Lind A.E."/>
            <person name="van Eijk R."/>
            <person name="Schleper C."/>
            <person name="Guy L."/>
            <person name="Ettema T.J."/>
        </authorList>
    </citation>
    <scope>NUCLEOTIDE SEQUENCE</scope>
</reference>
<proteinExistence type="predicted"/>
<protein>
    <submittedName>
        <fullName evidence="2">Uncharacterized protein</fullName>
    </submittedName>
</protein>
<evidence type="ECO:0000256" key="1">
    <source>
        <dbReference type="SAM" id="MobiDB-lite"/>
    </source>
</evidence>
<sequence>MGQKFPSSAMDRRSRFPEGHYAGTISESKDDTNEDGTAGSVSFRLIKNVAVDAEKEPGGKICFIRIPTFMEIKNKRGKVETLLTSDIGPDETDDDKIPFQLRLAVGTFMMLAVALGEASNEEGSVEFEDSLEAFIDMLRDGKFDGVEIEFIVSHRQYTAKRGANKGNLVKVEDVAFPEPEEDDGGEGEPDPEPEPEPEKAKPRGLARGARARTKAKKEEPEGEPEDEKPQGSGRAKFKRRKAKTAE</sequence>
<evidence type="ECO:0000313" key="2">
    <source>
        <dbReference type="EMBL" id="KKM76528.1"/>
    </source>
</evidence>
<feature type="region of interest" description="Disordered" evidence="1">
    <location>
        <begin position="1"/>
        <end position="37"/>
    </location>
</feature>
<feature type="compositionally biased region" description="Basic residues" evidence="1">
    <location>
        <begin position="235"/>
        <end position="246"/>
    </location>
</feature>
<accession>A0A0F9K3J2</accession>
<dbReference type="AlphaFoldDB" id="A0A0F9K3J2"/>